<evidence type="ECO:0000256" key="6">
    <source>
        <dbReference type="SAM" id="Coils"/>
    </source>
</evidence>
<keyword evidence="4 5" id="KW-0287">Flowering</keyword>
<evidence type="ECO:0000256" key="3">
    <source>
        <dbReference type="ARBA" id="ARBA00022782"/>
    </source>
</evidence>
<dbReference type="InParanoid" id="A0A059D703"/>
<evidence type="ECO:0000256" key="7">
    <source>
        <dbReference type="SAM" id="MobiDB-lite"/>
    </source>
</evidence>
<protein>
    <recommendedName>
        <fullName evidence="5">FRIGIDA-like protein</fullName>
    </recommendedName>
</protein>
<dbReference type="SUPFAM" id="SSF57997">
    <property type="entry name" value="Tropomyosin"/>
    <property type="match status" value="1"/>
</dbReference>
<reference evidence="8" key="1">
    <citation type="submission" date="2013-07" db="EMBL/GenBank/DDBJ databases">
        <title>The genome of Eucalyptus grandis.</title>
        <authorList>
            <person name="Schmutz J."/>
            <person name="Hayes R."/>
            <person name="Myburg A."/>
            <person name="Tuskan G."/>
            <person name="Grattapaglia D."/>
            <person name="Rokhsar D.S."/>
        </authorList>
    </citation>
    <scope>NUCLEOTIDE SEQUENCE</scope>
    <source>
        <tissue evidence="8">Leaf extractions</tissue>
    </source>
</reference>
<dbReference type="GO" id="GO:0030154">
    <property type="term" value="P:cell differentiation"/>
    <property type="evidence" value="ECO:0007669"/>
    <property type="project" value="UniProtKB-KW"/>
</dbReference>
<evidence type="ECO:0000256" key="4">
    <source>
        <dbReference type="ARBA" id="ARBA00023089"/>
    </source>
</evidence>
<dbReference type="AlphaFoldDB" id="A0A059D703"/>
<name>A0A059D703_EUCGR</name>
<feature type="region of interest" description="Disordered" evidence="7">
    <location>
        <begin position="948"/>
        <end position="975"/>
    </location>
</feature>
<keyword evidence="2 5" id="KW-0217">Developmental protein</keyword>
<accession>A0A059D703</accession>
<dbReference type="OrthoDB" id="1166041at2759"/>
<dbReference type="OMA" id="CPQLHLD"/>
<evidence type="ECO:0000313" key="8">
    <source>
        <dbReference type="EMBL" id="KCW85975.1"/>
    </source>
</evidence>
<sequence>MGEVSDKLRQAELKKEGVRKAYEDMQAQAPKVLLLSILWKDLEEHYDGVRRSLQCRSEELLGRERSLEERARAVESKEDELRSYRRRIEECEGEVRRKARELASVEEEIERLCGERASEEKRLVQTRGALGDVVSLIRDKKEELSSLRQSTEECLGIYSSKKEEMELLQQKVSLQEKKVGVLRNLLYESARELDLEIEKLGLTRSSHKELSREVDLKRQDLNMVQNLLEDSYKEMGTRENRLSILEHSIEELERVIELKHGELQSINDCCLELQVKEEELGRVKKCVEESNEALKLKESLLDSIRTLIEENKEELESKEKQFDAINKLVGQRSATLELKERELGLIETNIGKLSEELKYKEAHLEGIRKCVKQLEEEMKSKKEELALVEVKERKARRSLEYICRQLNATKEPLKDLNLELESKRKQLESIEIHMRKSAEGLQLKEQEYASIQSSILESSVTFKSNKKQLDLMQKSIAECSKELEFRKGQLDQIEERSKEGHRDLELKEKHLNVLNASIEECSKILEMKEKECEVQCNELKLRRERLDWIEKTLKIHSRELELRDSFNVLSGVTAHALVNESASVSQVNFQPGIGVDGKNLLRFLGQQFREHDRVCSKVLERIQTSPDAAKLVLDAIEGFYPQDSSNGDGFDIGTTRRICIFLLESIKEFSAEVKPQVREAAMKLALEWKVKLNVLPSRENYLEMLGFLQLLLAYKLDSAFDKNEIQNLVNSISQFRKAHELCQLLGSSGAQPGSLRSIQQCQIKTEESEHCIVHSSDDSPGVISPPPTGSVRGTLQFRQTELSTEDHAILKEILDELQNSSDPAELILGVIEGSYRQFSNSMDMNLHSDVLKSQIFLLEQLIKVSPSMSNEVKEGAMKLAREWKVRLTEKAEGSLEVFSFLHFLAAFKLVSSFNENEILNLADRVSLNDNAPLLCQTLGLANRVTAPASTPASFSGVHLQPPREKKRIASDPAIDQQSQQHARKCRYVMKNPVRPV</sequence>
<dbReference type="KEGG" id="egr:104433043"/>
<organism evidence="8">
    <name type="scientific">Eucalyptus grandis</name>
    <name type="common">Flooded gum</name>
    <dbReference type="NCBI Taxonomy" id="71139"/>
    <lineage>
        <taxon>Eukaryota</taxon>
        <taxon>Viridiplantae</taxon>
        <taxon>Streptophyta</taxon>
        <taxon>Embryophyta</taxon>
        <taxon>Tracheophyta</taxon>
        <taxon>Spermatophyta</taxon>
        <taxon>Magnoliopsida</taxon>
        <taxon>eudicotyledons</taxon>
        <taxon>Gunneridae</taxon>
        <taxon>Pentapetalae</taxon>
        <taxon>rosids</taxon>
        <taxon>malvids</taxon>
        <taxon>Myrtales</taxon>
        <taxon>Myrtaceae</taxon>
        <taxon>Myrtoideae</taxon>
        <taxon>Eucalypteae</taxon>
        <taxon>Eucalyptus</taxon>
    </lineage>
</organism>
<dbReference type="Pfam" id="PF07899">
    <property type="entry name" value="Frigida"/>
    <property type="match status" value="2"/>
</dbReference>
<comment type="similarity">
    <text evidence="1 5">Belongs to the Frigida family.</text>
</comment>
<dbReference type="PANTHER" id="PTHR31791:SF70">
    <property type="entry name" value="FRIGIDA-LIKE PROTEIN"/>
    <property type="match status" value="1"/>
</dbReference>
<dbReference type="eggNOG" id="ENOG502QR8U">
    <property type="taxonomic scope" value="Eukaryota"/>
</dbReference>
<feature type="coiled-coil region" evidence="6">
    <location>
        <begin position="67"/>
        <end position="122"/>
    </location>
</feature>
<dbReference type="STRING" id="71139.A0A059D703"/>
<dbReference type="GO" id="GO:0009908">
    <property type="term" value="P:flower development"/>
    <property type="evidence" value="ECO:0007669"/>
    <property type="project" value="UniProtKB-KW"/>
</dbReference>
<gene>
    <name evidence="8" type="ORF">EUGRSUZ_B02676</name>
</gene>
<dbReference type="Gramene" id="KCW85975">
    <property type="protein sequence ID" value="KCW85975"/>
    <property type="gene ID" value="EUGRSUZ_B02676"/>
</dbReference>
<evidence type="ECO:0000256" key="2">
    <source>
        <dbReference type="ARBA" id="ARBA00022473"/>
    </source>
</evidence>
<dbReference type="InterPro" id="IPR012474">
    <property type="entry name" value="Frigida"/>
</dbReference>
<dbReference type="EMBL" id="KK198754">
    <property type="protein sequence ID" value="KCW85975.1"/>
    <property type="molecule type" value="Genomic_DNA"/>
</dbReference>
<feature type="coiled-coil region" evidence="6">
    <location>
        <begin position="301"/>
        <end position="433"/>
    </location>
</feature>
<proteinExistence type="inferred from homology"/>
<evidence type="ECO:0000256" key="1">
    <source>
        <dbReference type="ARBA" id="ARBA00008956"/>
    </source>
</evidence>
<evidence type="ECO:0000256" key="5">
    <source>
        <dbReference type="RuleBase" id="RU364012"/>
    </source>
</evidence>
<keyword evidence="6" id="KW-0175">Coiled coil</keyword>
<dbReference type="PANTHER" id="PTHR31791">
    <property type="entry name" value="FRIGIDA-LIKE PROTEIN 3-RELATED"/>
    <property type="match status" value="1"/>
</dbReference>
<keyword evidence="3 5" id="KW-0221">Differentiation</keyword>